<dbReference type="SUPFAM" id="SSF52335">
    <property type="entry name" value="Methylglyoxal synthase-like"/>
    <property type="match status" value="1"/>
</dbReference>
<evidence type="ECO:0000313" key="4">
    <source>
        <dbReference type="EMBL" id="MEJ5194948.1"/>
    </source>
</evidence>
<protein>
    <recommendedName>
        <fullName evidence="1">Methylglyoxal synthase</fullName>
        <shortName evidence="1">MGS</shortName>
        <ecNumber evidence="1">4.2.3.3</ecNumber>
    </recommendedName>
</protein>
<reference evidence="4" key="2">
    <citation type="submission" date="2024-03" db="EMBL/GenBank/DDBJ databases">
        <authorList>
            <person name="Plomp N."/>
            <person name="Harmsen H.J."/>
        </authorList>
    </citation>
    <scope>NUCLEOTIDE SEQUENCE</scope>
    <source>
        <strain evidence="4">HTF-128</strain>
    </source>
</reference>
<accession>A0AB35Y542</accession>
<dbReference type="NCBIfam" id="NF003559">
    <property type="entry name" value="PRK05234.1"/>
    <property type="match status" value="1"/>
</dbReference>
<dbReference type="GO" id="GO:0008929">
    <property type="term" value="F:methylglyoxal synthase activity"/>
    <property type="evidence" value="ECO:0007669"/>
    <property type="project" value="UniProtKB-UniRule"/>
</dbReference>
<dbReference type="Proteomes" id="UP001263246">
    <property type="component" value="Unassembled WGS sequence"/>
</dbReference>
<dbReference type="InterPro" id="IPR004363">
    <property type="entry name" value="Methylgl_synth"/>
</dbReference>
<dbReference type="HAMAP" id="MF_00549">
    <property type="entry name" value="Methylglyoxal_synth"/>
    <property type="match status" value="1"/>
</dbReference>
<name>A0AB35Y542_9FIRM</name>
<dbReference type="Gene3D" id="3.40.50.1380">
    <property type="entry name" value="Methylglyoxal synthase-like domain"/>
    <property type="match status" value="1"/>
</dbReference>
<sequence>MTIAILAHDSRKELALQFCTAYSAILSKNTVIATGTTGRMLAQTTGLPVHCYLSGKLGGVQQITSRVACDEVDLVLFFRDPLKADASSITEQNLLRLCDMHGVPIATNIATAEVLLRGLDQGDLDYREGMHPALVEPVPAAMPRRVTA</sequence>
<evidence type="ECO:0000259" key="2">
    <source>
        <dbReference type="PROSITE" id="PS51855"/>
    </source>
</evidence>
<dbReference type="EMBL" id="JBBFGL010000002">
    <property type="protein sequence ID" value="MEJ5194948.1"/>
    <property type="molecule type" value="Genomic_DNA"/>
</dbReference>
<gene>
    <name evidence="1" type="primary">mgsA</name>
    <name evidence="3" type="ORF">RX402_00680</name>
    <name evidence="4" type="ORF">WF834_01955</name>
</gene>
<evidence type="ECO:0000313" key="5">
    <source>
        <dbReference type="Proteomes" id="UP001263246"/>
    </source>
</evidence>
<feature type="domain" description="MGS-like" evidence="2">
    <location>
        <begin position="1"/>
        <end position="148"/>
    </location>
</feature>
<comment type="catalytic activity">
    <reaction evidence="1">
        <text>dihydroxyacetone phosphate = methylglyoxal + phosphate</text>
        <dbReference type="Rhea" id="RHEA:17937"/>
        <dbReference type="ChEBI" id="CHEBI:17158"/>
        <dbReference type="ChEBI" id="CHEBI:43474"/>
        <dbReference type="ChEBI" id="CHEBI:57642"/>
        <dbReference type="EC" id="4.2.3.3"/>
    </reaction>
</comment>
<dbReference type="PANTHER" id="PTHR30492">
    <property type="entry name" value="METHYLGLYOXAL SYNTHASE"/>
    <property type="match status" value="1"/>
</dbReference>
<dbReference type="PANTHER" id="PTHR30492:SF0">
    <property type="entry name" value="METHYLGLYOXAL SYNTHASE"/>
    <property type="match status" value="1"/>
</dbReference>
<dbReference type="Proteomes" id="UP001373196">
    <property type="component" value="Unassembled WGS sequence"/>
</dbReference>
<reference evidence="3 5" key="1">
    <citation type="submission" date="2023-10" db="EMBL/GenBank/DDBJ databases">
        <title>Host Genetic Regulation of Human Gut Microbial Structural Variation.</title>
        <authorList>
            <person name="Harmsen H.J.M."/>
        </authorList>
    </citation>
    <scope>NUCLEOTIDE SEQUENCE [LARGE SCALE GENOMIC DNA]</scope>
    <source>
        <strain evidence="3 5">HTF-F</strain>
    </source>
</reference>
<dbReference type="GO" id="GO:0005829">
    <property type="term" value="C:cytosol"/>
    <property type="evidence" value="ECO:0007669"/>
    <property type="project" value="TreeGrafter"/>
</dbReference>
<dbReference type="SMART" id="SM00851">
    <property type="entry name" value="MGS"/>
    <property type="match status" value="1"/>
</dbReference>
<feature type="binding site" evidence="1">
    <location>
        <begin position="34"/>
        <end position="37"/>
    </location>
    <ligand>
        <name>substrate</name>
    </ligand>
</feature>
<evidence type="ECO:0000313" key="3">
    <source>
        <dbReference type="EMBL" id="MDU8687273.1"/>
    </source>
</evidence>
<dbReference type="GO" id="GO:0019242">
    <property type="term" value="P:methylglyoxal biosynthetic process"/>
    <property type="evidence" value="ECO:0007669"/>
    <property type="project" value="UniProtKB-UniRule"/>
</dbReference>
<dbReference type="InterPro" id="IPR036914">
    <property type="entry name" value="MGS-like_dom_sf"/>
</dbReference>
<dbReference type="EC" id="4.2.3.3" evidence="1"/>
<dbReference type="Pfam" id="PF02142">
    <property type="entry name" value="MGS"/>
    <property type="match status" value="1"/>
</dbReference>
<keyword evidence="5" id="KW-1185">Reference proteome</keyword>
<organism evidence="4 6">
    <name type="scientific">Faecalibacterium wellingii</name>
    <dbReference type="NCBI Taxonomy" id="2929491"/>
    <lineage>
        <taxon>Bacteria</taxon>
        <taxon>Bacillati</taxon>
        <taxon>Bacillota</taxon>
        <taxon>Clostridia</taxon>
        <taxon>Eubacteriales</taxon>
        <taxon>Oscillospiraceae</taxon>
        <taxon>Faecalibacterium</taxon>
    </lineage>
</organism>
<dbReference type="InterPro" id="IPR011607">
    <property type="entry name" value="MGS-like_dom"/>
</dbReference>
<feature type="binding site" evidence="1">
    <location>
        <position position="8"/>
    </location>
    <ligand>
        <name>substrate</name>
    </ligand>
</feature>
<dbReference type="EMBL" id="JAWHPR010000001">
    <property type="protein sequence ID" value="MDU8687273.1"/>
    <property type="molecule type" value="Genomic_DNA"/>
</dbReference>
<evidence type="ECO:0000256" key="1">
    <source>
        <dbReference type="HAMAP-Rule" id="MF_00549"/>
    </source>
</evidence>
<comment type="function">
    <text evidence="1">Catalyzes the formation of methylglyoxal from dihydroxyacetone phosphate.</text>
</comment>
<comment type="similarity">
    <text evidence="1">Belongs to the methylglyoxal synthase family.</text>
</comment>
<feature type="binding site" evidence="1">
    <location>
        <position position="12"/>
    </location>
    <ligand>
        <name>substrate</name>
    </ligand>
</feature>
<dbReference type="AlphaFoldDB" id="A0AB35Y542"/>
<evidence type="ECO:0000313" key="6">
    <source>
        <dbReference type="Proteomes" id="UP001373196"/>
    </source>
</evidence>
<dbReference type="PROSITE" id="PS51855">
    <property type="entry name" value="MGS"/>
    <property type="match status" value="1"/>
</dbReference>
<dbReference type="RefSeq" id="WP_177986569.1">
    <property type="nucleotide sequence ID" value="NZ_CP094473.1"/>
</dbReference>
<comment type="caution">
    <text evidence="1">Lacks conserved residue(s) required for the propagation of feature annotation.</text>
</comment>
<comment type="caution">
    <text evidence="4">The sequence shown here is derived from an EMBL/GenBank/DDBJ whole genome shotgun (WGS) entry which is preliminary data.</text>
</comment>
<feature type="binding site" evidence="1">
    <location>
        <begin position="54"/>
        <end position="55"/>
    </location>
    <ligand>
        <name>substrate</name>
    </ligand>
</feature>
<keyword evidence="1 4" id="KW-0456">Lyase</keyword>
<proteinExistence type="inferred from homology"/>